<keyword evidence="2" id="KW-1185">Reference proteome</keyword>
<sequence length="507" mass="57985">MEALLQLEKVQRVLSLMAVRGLSDPAADGGGGDRFLAQFLLFLVQPFDSLTMEKKTLLVSELLREVNSDTLEEVRHLASMEGTKSEDEVRTILPSPSDQDISSGELLRPTKKFKMNTEKLAIQDVPMIGFDAMTRANSTLEDFCRSYFIFHGLDINKPQSVFKFLPFLSFTESYIYQLDASNEDSLLLVPDNYSSTVLERKKIASNEASLSHMLDSLDNLLQCQGLMTDQLRNELKSGIQYWSLERKLCQALSRNDKISIEDVMKAIHLKSFDYRVLNLMMYQLTGQQVNELHMEFLSVSEFLVEISDDLYDYEDDVVNNTFNILRMFAAIYGPLDAPKMLANCIGEAEEKYESFSKKLDPSLSGSYWRRCEEATREGGKISGYTYGTWNIPSLIRDKESFRRDRMKKDDVFVCLASCCLCALGSIRSCWVKWRSYLPSFVQGARVCSHRIQFLHRGQSIRFDKIWIARSSFYIEASQSDGCGLNELRLDEVKNTTPPIQINVLRFV</sequence>
<evidence type="ECO:0000313" key="2">
    <source>
        <dbReference type="Proteomes" id="UP001732700"/>
    </source>
</evidence>
<reference evidence="1" key="2">
    <citation type="submission" date="2025-09" db="UniProtKB">
        <authorList>
            <consortium name="EnsemblPlants"/>
        </authorList>
    </citation>
    <scope>IDENTIFICATION</scope>
</reference>
<dbReference type="EnsemblPlants" id="AVESA.00010b.r2.2CG0303680.1">
    <property type="protein sequence ID" value="AVESA.00010b.r2.2CG0303680.1.CDS"/>
    <property type="gene ID" value="AVESA.00010b.r2.2CG0303680"/>
</dbReference>
<name>A0ACD5UQ71_AVESA</name>
<dbReference type="Proteomes" id="UP001732700">
    <property type="component" value="Chromosome 2C"/>
</dbReference>
<protein>
    <submittedName>
        <fullName evidence="1">Uncharacterized protein</fullName>
    </submittedName>
</protein>
<accession>A0ACD5UQ71</accession>
<proteinExistence type="predicted"/>
<organism evidence="1 2">
    <name type="scientific">Avena sativa</name>
    <name type="common">Oat</name>
    <dbReference type="NCBI Taxonomy" id="4498"/>
    <lineage>
        <taxon>Eukaryota</taxon>
        <taxon>Viridiplantae</taxon>
        <taxon>Streptophyta</taxon>
        <taxon>Embryophyta</taxon>
        <taxon>Tracheophyta</taxon>
        <taxon>Spermatophyta</taxon>
        <taxon>Magnoliopsida</taxon>
        <taxon>Liliopsida</taxon>
        <taxon>Poales</taxon>
        <taxon>Poaceae</taxon>
        <taxon>BOP clade</taxon>
        <taxon>Pooideae</taxon>
        <taxon>Poodae</taxon>
        <taxon>Poeae</taxon>
        <taxon>Poeae Chloroplast Group 1 (Aveneae type)</taxon>
        <taxon>Aveninae</taxon>
        <taxon>Avena</taxon>
    </lineage>
</organism>
<evidence type="ECO:0000313" key="1">
    <source>
        <dbReference type="EnsemblPlants" id="AVESA.00010b.r2.2CG0303680.1.CDS"/>
    </source>
</evidence>
<reference evidence="1" key="1">
    <citation type="submission" date="2021-05" db="EMBL/GenBank/DDBJ databases">
        <authorList>
            <person name="Scholz U."/>
            <person name="Mascher M."/>
            <person name="Fiebig A."/>
        </authorList>
    </citation>
    <scope>NUCLEOTIDE SEQUENCE [LARGE SCALE GENOMIC DNA]</scope>
</reference>